<protein>
    <submittedName>
        <fullName evidence="1">Uncharacterized protein</fullName>
    </submittedName>
</protein>
<evidence type="ECO:0000313" key="2">
    <source>
        <dbReference type="Proteomes" id="UP001338137"/>
    </source>
</evidence>
<evidence type="ECO:0000313" key="1">
    <source>
        <dbReference type="EMBL" id="MEC0227044.1"/>
    </source>
</evidence>
<sequence length="209" mass="24390">MGKISSVIRASYFKQPSWLSNVEYRETNYLSRSSTSEDAVLFFTLLCGYNNIDVDREPTEVLNELIAIDEVAISGGIAFEDEEKAILPSCCCGLENWREVLEAVLSKKDVWLGHDPFPTLEYINDSVRVWSDDYSGTMRKNLSQQELQKKYYIEYNRNDLIKKLEAIETDLLEFFKYSFENVLCMVDDDQKEMLLVKYCKWFNLVVVNF</sequence>
<accession>A0ABU6FYR4</accession>
<gene>
    <name evidence="1" type="ORF">P4I72_07905</name>
</gene>
<dbReference type="RefSeq" id="WP_326071392.1">
    <property type="nucleotide sequence ID" value="NZ_JARLKY010000016.1"/>
</dbReference>
<proteinExistence type="predicted"/>
<organism evidence="1 2">
    <name type="scientific">Paenibacillus alba</name>
    <dbReference type="NCBI Taxonomy" id="1197127"/>
    <lineage>
        <taxon>Bacteria</taxon>
        <taxon>Bacillati</taxon>
        <taxon>Bacillota</taxon>
        <taxon>Bacilli</taxon>
        <taxon>Bacillales</taxon>
        <taxon>Paenibacillaceae</taxon>
        <taxon>Paenibacillus</taxon>
    </lineage>
</organism>
<dbReference type="EMBL" id="JARLKY010000016">
    <property type="protein sequence ID" value="MEC0227044.1"/>
    <property type="molecule type" value="Genomic_DNA"/>
</dbReference>
<keyword evidence="2" id="KW-1185">Reference proteome</keyword>
<name>A0ABU6FYR4_9BACL</name>
<reference evidence="1 2" key="1">
    <citation type="submission" date="2023-03" db="EMBL/GenBank/DDBJ databases">
        <title>Bacillus Genome Sequencing.</title>
        <authorList>
            <person name="Dunlap C."/>
        </authorList>
    </citation>
    <scope>NUCLEOTIDE SEQUENCE [LARGE SCALE GENOMIC DNA]</scope>
    <source>
        <strain evidence="1 2">BD-533</strain>
    </source>
</reference>
<comment type="caution">
    <text evidence="1">The sequence shown here is derived from an EMBL/GenBank/DDBJ whole genome shotgun (WGS) entry which is preliminary data.</text>
</comment>
<dbReference type="Proteomes" id="UP001338137">
    <property type="component" value="Unassembled WGS sequence"/>
</dbReference>